<evidence type="ECO:0000256" key="4">
    <source>
        <dbReference type="SAM" id="SignalP"/>
    </source>
</evidence>
<keyword evidence="7" id="KW-1185">Reference proteome</keyword>
<feature type="region of interest" description="Disordered" evidence="2">
    <location>
        <begin position="56"/>
        <end position="177"/>
    </location>
</feature>
<keyword evidence="1 4" id="KW-0732">Signal</keyword>
<evidence type="ECO:0000313" key="7">
    <source>
        <dbReference type="Proteomes" id="UP000243884"/>
    </source>
</evidence>
<evidence type="ECO:0000259" key="5">
    <source>
        <dbReference type="Pfam" id="PF04650"/>
    </source>
</evidence>
<feature type="signal peptide" evidence="4">
    <location>
        <begin position="1"/>
        <end position="50"/>
    </location>
</feature>
<dbReference type="RefSeq" id="WP_084097956.1">
    <property type="nucleotide sequence ID" value="NZ_FWXK01000001.1"/>
</dbReference>
<evidence type="ECO:0000256" key="1">
    <source>
        <dbReference type="ARBA" id="ARBA00022729"/>
    </source>
</evidence>
<evidence type="ECO:0000256" key="2">
    <source>
        <dbReference type="SAM" id="MobiDB-lite"/>
    </source>
</evidence>
<gene>
    <name evidence="6" type="ORF">SAMN04487984_0178</name>
</gene>
<evidence type="ECO:0000313" key="6">
    <source>
        <dbReference type="EMBL" id="SMC30447.1"/>
    </source>
</evidence>
<feature type="compositionally biased region" description="Polar residues" evidence="2">
    <location>
        <begin position="130"/>
        <end position="146"/>
    </location>
</feature>
<reference evidence="7" key="1">
    <citation type="submission" date="2017-04" db="EMBL/GenBank/DDBJ databases">
        <authorList>
            <person name="Varghese N."/>
            <person name="Submissions S."/>
        </authorList>
    </citation>
    <scope>NUCLEOTIDE SEQUENCE [LARGE SCALE GENOMIC DNA]</scope>
    <source>
        <strain evidence="7">DSM 21500</strain>
    </source>
</reference>
<dbReference type="Pfam" id="PF13620">
    <property type="entry name" value="CarboxypepD_reg"/>
    <property type="match status" value="2"/>
</dbReference>
<keyword evidence="3" id="KW-1133">Transmembrane helix</keyword>
<feature type="domain" description="YSIRK Gram-positive signal peptide" evidence="5">
    <location>
        <begin position="16"/>
        <end position="41"/>
    </location>
</feature>
<feature type="compositionally biased region" description="Low complexity" evidence="2">
    <location>
        <begin position="84"/>
        <end position="120"/>
    </location>
</feature>
<organism evidence="6 7">
    <name type="scientific">Aerococcus suis</name>
    <dbReference type="NCBI Taxonomy" id="371602"/>
    <lineage>
        <taxon>Bacteria</taxon>
        <taxon>Bacillati</taxon>
        <taxon>Bacillota</taxon>
        <taxon>Bacilli</taxon>
        <taxon>Lactobacillales</taxon>
        <taxon>Aerococcaceae</taxon>
        <taxon>Aerococcus</taxon>
    </lineage>
</organism>
<evidence type="ECO:0000256" key="3">
    <source>
        <dbReference type="SAM" id="Phobius"/>
    </source>
</evidence>
<proteinExistence type="predicted"/>
<feature type="chain" id="PRO_5012935683" evidence="4">
    <location>
        <begin position="51"/>
        <end position="936"/>
    </location>
</feature>
<dbReference type="Proteomes" id="UP000243884">
    <property type="component" value="Unassembled WGS sequence"/>
</dbReference>
<keyword evidence="3" id="KW-0812">Transmembrane</keyword>
<dbReference type="NCBIfam" id="TIGR01168">
    <property type="entry name" value="YSIRK_signal"/>
    <property type="match status" value="1"/>
</dbReference>
<keyword evidence="3" id="KW-0472">Membrane</keyword>
<dbReference type="EMBL" id="FWXK01000001">
    <property type="protein sequence ID" value="SMC30447.1"/>
    <property type="molecule type" value="Genomic_DNA"/>
</dbReference>
<feature type="compositionally biased region" description="Basic and acidic residues" evidence="2">
    <location>
        <begin position="155"/>
        <end position="170"/>
    </location>
</feature>
<dbReference type="Pfam" id="PF04650">
    <property type="entry name" value="YSIRK_signal"/>
    <property type="match status" value="1"/>
</dbReference>
<dbReference type="NCBIfam" id="TIGR01167">
    <property type="entry name" value="LPXTG_anchor"/>
    <property type="match status" value="1"/>
</dbReference>
<dbReference type="SUPFAM" id="SSF49478">
    <property type="entry name" value="Cna protein B-type domain"/>
    <property type="match status" value="2"/>
</dbReference>
<accession>A0A1W1Y2T0</accession>
<dbReference type="OrthoDB" id="9802600at2"/>
<feature type="transmembrane region" description="Helical" evidence="3">
    <location>
        <begin position="912"/>
        <end position="930"/>
    </location>
</feature>
<protein>
    <submittedName>
        <fullName evidence="6">LPXTG-motif cell wall anchor domain-containing protein/signal peptide-containing protein, YSIRK family</fullName>
    </submittedName>
</protein>
<dbReference type="Gene3D" id="2.60.40.10">
    <property type="entry name" value="Immunoglobulins"/>
    <property type="match status" value="2"/>
</dbReference>
<dbReference type="InterPro" id="IPR013783">
    <property type="entry name" value="Ig-like_fold"/>
</dbReference>
<dbReference type="STRING" id="371602.SAMN04487984_0178"/>
<sequence length="936" mass="100500">MVSKNNKQVLLEKSANKVYRYAVKRLSVGVASVAVAAGLLFSTQATVAQAAVEDNATDTAEVVEPSAEKETPVSETESVENTEEAAAPSVTEASVETEAVEEAPAVSEESSETVESNTTEAVEDKEATKESVSNDSNSTNEASVENDSSEESLANEEHATADSSSEDKTSALESESSATITKAYASSAPASPTPALESESLATGNVSLGAKSLETADEGTKQEYNTQNIALTFDDILDPEKNTAKTLDYKLTYYNAAIPRSVMKVRIVLDDEIANQVDTIIINKNGNTSSPQTFSRVSDNEGQLTNIWELPIRQTHDGTLGVKEMSGTITFKQAVKDVFKLEQENTPIYGYRAFVFDSNQKKIVEDANQTGVFVVNRDQKVAEPTTDTQYQKLYRNSASQIIFNPSIGTHGGFIIDHMMNKATGVPRPSLMNKSKFNIKIDPRLVQYIDHGELHFLPYSFTGGVNYEYLPENYRTAIEFNDQGLAGYQGTGRFADEILNINGAQNPSIIRAVLPLNQDVSNLIGKNEEGNLAFKVNDGQLLLPITTYFSTSDGGLIPGTDAYGALLAFTVEDIAPGVIEEEFAGYGSVQIRVVDSASNPIEGATVELLNMETGEGRQVQTDEFGNANFTDVLADQTYTAALAAVPEGYEYNAYRTSEIAVENTGHYTDFIAVNEAEEEAPVEEEFAGHGSVQIRVVDSASNPIEGATVELLNMETGEGRQVQTDEFGNANFTDVLADQTYTAALAAVPEGYEYNAYRTSEIAVENTGHYTDFIAVNEETPKNAEGEDGSEWVEDIAPGVIEEEVNDGTVGSEWVDDPYADGEEIVAKDLTNANAKGEAGSEYVKDPYVEGEEIVAKGQGGVYFDDAAVEGEDVVTQDENGLHVENPFVEGNKEGTVEAAETIEGALPQTGTAVGTAVAGLGALVAGAGISSRKRKK</sequence>
<dbReference type="InterPro" id="IPR005877">
    <property type="entry name" value="YSIRK_signal_dom"/>
</dbReference>
<name>A0A1W1Y2T0_9LACT</name>
<dbReference type="AlphaFoldDB" id="A0A1W1Y2T0"/>